<evidence type="ECO:0000313" key="1">
    <source>
        <dbReference type="EMBL" id="CAK0842498.1"/>
    </source>
</evidence>
<accession>A0ABN9TAR4</accession>
<comment type="caution">
    <text evidence="1">The sequence shown here is derived from an EMBL/GenBank/DDBJ whole genome shotgun (WGS) entry which is preliminary data.</text>
</comment>
<feature type="non-terminal residue" evidence="1">
    <location>
        <position position="1"/>
    </location>
</feature>
<organism evidence="1 2">
    <name type="scientific">Prorocentrum cordatum</name>
    <dbReference type="NCBI Taxonomy" id="2364126"/>
    <lineage>
        <taxon>Eukaryota</taxon>
        <taxon>Sar</taxon>
        <taxon>Alveolata</taxon>
        <taxon>Dinophyceae</taxon>
        <taxon>Prorocentrales</taxon>
        <taxon>Prorocentraceae</taxon>
        <taxon>Prorocentrum</taxon>
    </lineage>
</organism>
<reference evidence="1" key="1">
    <citation type="submission" date="2023-10" db="EMBL/GenBank/DDBJ databases">
        <authorList>
            <person name="Chen Y."/>
            <person name="Shah S."/>
            <person name="Dougan E. K."/>
            <person name="Thang M."/>
            <person name="Chan C."/>
        </authorList>
    </citation>
    <scope>NUCLEOTIDE SEQUENCE [LARGE SCALE GENOMIC DNA]</scope>
</reference>
<name>A0ABN9TAR4_9DINO</name>
<evidence type="ECO:0000313" key="2">
    <source>
        <dbReference type="Proteomes" id="UP001189429"/>
    </source>
</evidence>
<protein>
    <submittedName>
        <fullName evidence="1">Uncharacterized protein</fullName>
    </submittedName>
</protein>
<proteinExistence type="predicted"/>
<keyword evidence="2" id="KW-1185">Reference proteome</keyword>
<sequence>GGPPPALPAPAGAGGGRWEGEVHEAPFAAAARQLAQLRTAASAGLLGGASSALPSGSLEQNGAAAWPQFVFDRIERNLDGVIGGQELAKQRWAPLPHLPEPAAGLLRPPRGAPA</sequence>
<gene>
    <name evidence="1" type="ORF">PCOR1329_LOCUS37309</name>
</gene>
<dbReference type="EMBL" id="CAUYUJ010014524">
    <property type="protein sequence ID" value="CAK0842498.1"/>
    <property type="molecule type" value="Genomic_DNA"/>
</dbReference>
<dbReference type="Proteomes" id="UP001189429">
    <property type="component" value="Unassembled WGS sequence"/>
</dbReference>